<accession>A7HND2</accession>
<proteinExistence type="inferred from homology"/>
<dbReference type="SUPFAM" id="SSF102405">
    <property type="entry name" value="MCP/YpsA-like"/>
    <property type="match status" value="1"/>
</dbReference>
<dbReference type="Gene3D" id="3.40.50.450">
    <property type="match status" value="1"/>
</dbReference>
<dbReference type="HOGENOM" id="CLU_029601_0_3_0"/>
<dbReference type="InterPro" id="IPR057666">
    <property type="entry name" value="DrpA_SLOG"/>
</dbReference>
<sequence length="333" mass="37737">MEKAEIVAIHKICKKKLEDIDELISYNKSDFLITPEQIKEFNDLVHKLEMRLSKGDISLITYWDEEYPEELRHIPDPPVFIFAKGNVEFLSYDLFAVVGTRKMTNYGKQVTEMFSTDLSKHFVIVSGMAYGVDSIAHATALRNLRPTIAVLGCGVDYIYPKSNERLYQEIIKNGCVISEYLPWEKPQKYTFVARNRIISGVSKGVLVTEAGTDSGALITAKFGVEQGKDIFAVPGDIFKSTSTGTNYLIKNGAFLVTHPSEILEYYGFKEHRKIIELNYDEKLLLEALETNLNPEQLSEKISKPLSEILLLLTIMELKGLVYRVEDGTYARAI</sequence>
<comment type="similarity">
    <text evidence="1">Belongs to the DprA/Smf family.</text>
</comment>
<keyword evidence="4" id="KW-1185">Reference proteome</keyword>
<evidence type="ECO:0000256" key="1">
    <source>
        <dbReference type="ARBA" id="ARBA00006525"/>
    </source>
</evidence>
<dbReference type="eggNOG" id="COG0758">
    <property type="taxonomic scope" value="Bacteria"/>
</dbReference>
<dbReference type="NCBIfam" id="TIGR00732">
    <property type="entry name" value="dprA"/>
    <property type="match status" value="1"/>
</dbReference>
<dbReference type="AlphaFoldDB" id="A7HND2"/>
<protein>
    <submittedName>
        <fullName evidence="3">DNA protecting protein DprA</fullName>
    </submittedName>
</protein>
<dbReference type="InterPro" id="IPR003488">
    <property type="entry name" value="DprA"/>
</dbReference>
<dbReference type="RefSeq" id="WP_011994719.1">
    <property type="nucleotide sequence ID" value="NC_009718.1"/>
</dbReference>
<gene>
    <name evidence="3" type="ordered locus">Fnod_1572</name>
</gene>
<dbReference type="OrthoDB" id="9785707at2"/>
<reference evidence="3 4" key="1">
    <citation type="submission" date="2007-07" db="EMBL/GenBank/DDBJ databases">
        <title>Complete sequence of Fervidobacterium nodosum Rt17-B1.</title>
        <authorList>
            <consortium name="US DOE Joint Genome Institute"/>
            <person name="Copeland A."/>
            <person name="Lucas S."/>
            <person name="Lapidus A."/>
            <person name="Barry K."/>
            <person name="Glavina del Rio T."/>
            <person name="Dalin E."/>
            <person name="Tice H."/>
            <person name="Pitluck S."/>
            <person name="Saunders E."/>
            <person name="Brettin T."/>
            <person name="Bruce D."/>
            <person name="Detter J.C."/>
            <person name="Han C."/>
            <person name="Schmutz J."/>
            <person name="Larimer F."/>
            <person name="Land M."/>
            <person name="Hauser L."/>
            <person name="Kyrpides N."/>
            <person name="Mikhailova N."/>
            <person name="Nelson K."/>
            <person name="Gogarten J.P."/>
            <person name="Noll K."/>
            <person name="Richardson P."/>
        </authorList>
    </citation>
    <scope>NUCLEOTIDE SEQUENCE [LARGE SCALE GENOMIC DNA]</scope>
    <source>
        <strain evidence="4">ATCC 35602 / DSM 5306 / Rt17-B1</strain>
    </source>
</reference>
<dbReference type="PANTHER" id="PTHR43022:SF1">
    <property type="entry name" value="PROTEIN SMF"/>
    <property type="match status" value="1"/>
</dbReference>
<dbReference type="GO" id="GO:0009294">
    <property type="term" value="P:DNA-mediated transformation"/>
    <property type="evidence" value="ECO:0007669"/>
    <property type="project" value="InterPro"/>
</dbReference>
<dbReference type="PANTHER" id="PTHR43022">
    <property type="entry name" value="PROTEIN SMF"/>
    <property type="match status" value="1"/>
</dbReference>
<organism evidence="3 4">
    <name type="scientific">Fervidobacterium nodosum (strain ATCC 35602 / DSM 5306 / Rt17-B1)</name>
    <dbReference type="NCBI Taxonomy" id="381764"/>
    <lineage>
        <taxon>Bacteria</taxon>
        <taxon>Thermotogati</taxon>
        <taxon>Thermotogota</taxon>
        <taxon>Thermotogae</taxon>
        <taxon>Thermotogales</taxon>
        <taxon>Fervidobacteriaceae</taxon>
        <taxon>Fervidobacterium</taxon>
    </lineage>
</organism>
<dbReference type="Proteomes" id="UP000002415">
    <property type="component" value="Chromosome"/>
</dbReference>
<dbReference type="Pfam" id="PF02481">
    <property type="entry name" value="DNA_processg_A"/>
    <property type="match status" value="1"/>
</dbReference>
<evidence type="ECO:0000259" key="2">
    <source>
        <dbReference type="Pfam" id="PF02481"/>
    </source>
</evidence>
<reference evidence="3 4" key="2">
    <citation type="journal article" date="2009" name="Proc. Natl. Acad. Sci. U.S.A.">
        <title>On the chimeric nature, thermophilic origin, and phylogenetic placement of the Thermotogales.</title>
        <authorList>
            <person name="Zhaxybayeva O."/>
            <person name="Swithers K.S."/>
            <person name="Lapierre P."/>
            <person name="Fournier G.P."/>
            <person name="Bickhart D.M."/>
            <person name="DeBoy R.T."/>
            <person name="Nelson K.E."/>
            <person name="Nesbo C.L."/>
            <person name="Doolittle W.F."/>
            <person name="Gogarten J.P."/>
            <person name="Noll K.M."/>
        </authorList>
    </citation>
    <scope>NUCLEOTIDE SEQUENCE [LARGE SCALE GENOMIC DNA]</scope>
    <source>
        <strain evidence="4">ATCC 35602 / DSM 5306 / Rt17-B1</strain>
    </source>
</reference>
<evidence type="ECO:0000313" key="4">
    <source>
        <dbReference type="Proteomes" id="UP000002415"/>
    </source>
</evidence>
<evidence type="ECO:0000313" key="3">
    <source>
        <dbReference type="EMBL" id="ABS61415.1"/>
    </source>
</evidence>
<dbReference type="EMBL" id="CP000771">
    <property type="protein sequence ID" value="ABS61415.1"/>
    <property type="molecule type" value="Genomic_DNA"/>
</dbReference>
<dbReference type="KEGG" id="fno:Fnod_1572"/>
<dbReference type="STRING" id="381764.Fnod_1572"/>
<name>A7HND2_FERNB</name>
<feature type="domain" description="Smf/DprA SLOG" evidence="2">
    <location>
        <begin position="59"/>
        <end position="266"/>
    </location>
</feature>